<dbReference type="AlphaFoldDB" id="A0A394DBC4"/>
<dbReference type="Pfam" id="PF07714">
    <property type="entry name" value="PK_Tyr_Ser-Thr"/>
    <property type="match status" value="1"/>
</dbReference>
<dbReference type="Proteomes" id="UP000188354">
    <property type="component" value="Unassembled WGS sequence"/>
</dbReference>
<reference evidence="4 5" key="1">
    <citation type="journal article" date="2017" name="Plant Biotechnol. J.">
        <title>A comprehensive draft genome sequence for lupin (Lupinus angustifolius), an emerging health food: insights into plant-microbe interactions and legume evolution.</title>
        <authorList>
            <person name="Hane J.K."/>
            <person name="Ming Y."/>
            <person name="Kamphuis L.G."/>
            <person name="Nelson M.N."/>
            <person name="Garg G."/>
            <person name="Atkins C.A."/>
            <person name="Bayer P.E."/>
            <person name="Bravo A."/>
            <person name="Bringans S."/>
            <person name="Cannon S."/>
            <person name="Edwards D."/>
            <person name="Foley R."/>
            <person name="Gao L.L."/>
            <person name="Harrison M.J."/>
            <person name="Huang W."/>
            <person name="Hurgobin B."/>
            <person name="Li S."/>
            <person name="Liu C.W."/>
            <person name="McGrath A."/>
            <person name="Morahan G."/>
            <person name="Murray J."/>
            <person name="Weller J."/>
            <person name="Jian J."/>
            <person name="Singh K.B."/>
        </authorList>
    </citation>
    <scope>NUCLEOTIDE SEQUENCE [LARGE SCALE GENOMIC DNA]</scope>
    <source>
        <strain evidence="5">cv. Tanjil</strain>
        <tissue evidence="4">Whole plant</tissue>
    </source>
</reference>
<dbReference type="InterPro" id="IPR001245">
    <property type="entry name" value="Ser-Thr/Tyr_kinase_cat_dom"/>
</dbReference>
<gene>
    <name evidence="4" type="ORF">TanjilG_11132</name>
</gene>
<dbReference type="EMBL" id="MLAU01009291">
    <property type="protein sequence ID" value="OIW20433.1"/>
    <property type="molecule type" value="Genomic_DNA"/>
</dbReference>
<dbReference type="SUPFAM" id="SSF56112">
    <property type="entry name" value="Protein kinase-like (PK-like)"/>
    <property type="match status" value="1"/>
</dbReference>
<keyword evidence="2" id="KW-0067">ATP-binding</keyword>
<dbReference type="GO" id="GO:0051707">
    <property type="term" value="P:response to other organism"/>
    <property type="evidence" value="ECO:0007669"/>
    <property type="project" value="UniProtKB-ARBA"/>
</dbReference>
<proteinExistence type="predicted"/>
<dbReference type="PROSITE" id="PS50011">
    <property type="entry name" value="PROTEIN_KINASE_DOM"/>
    <property type="match status" value="1"/>
</dbReference>
<dbReference type="PANTHER" id="PTHR27007">
    <property type="match status" value="1"/>
</dbReference>
<evidence type="ECO:0000256" key="2">
    <source>
        <dbReference type="ARBA" id="ARBA00022840"/>
    </source>
</evidence>
<comment type="caution">
    <text evidence="4">The sequence shown here is derived from an EMBL/GenBank/DDBJ whole genome shotgun (WGS) entry which is preliminary data.</text>
</comment>
<dbReference type="STRING" id="3871.A0A394DBC4"/>
<evidence type="ECO:0000313" key="5">
    <source>
        <dbReference type="Proteomes" id="UP000188354"/>
    </source>
</evidence>
<dbReference type="Gramene" id="OIW20433">
    <property type="protein sequence ID" value="OIW20433"/>
    <property type="gene ID" value="TanjilG_11132"/>
</dbReference>
<dbReference type="InterPro" id="IPR000719">
    <property type="entry name" value="Prot_kinase_dom"/>
</dbReference>
<name>A0A394DBC4_LUPAN</name>
<dbReference type="GO" id="GO:0005524">
    <property type="term" value="F:ATP binding"/>
    <property type="evidence" value="ECO:0007669"/>
    <property type="project" value="UniProtKB-KW"/>
</dbReference>
<protein>
    <recommendedName>
        <fullName evidence="3">Protein kinase domain-containing protein</fullName>
    </recommendedName>
</protein>
<dbReference type="InterPro" id="IPR011009">
    <property type="entry name" value="Kinase-like_dom_sf"/>
</dbReference>
<organism evidence="4 5">
    <name type="scientific">Lupinus angustifolius</name>
    <name type="common">Narrow-leaved blue lupine</name>
    <dbReference type="NCBI Taxonomy" id="3871"/>
    <lineage>
        <taxon>Eukaryota</taxon>
        <taxon>Viridiplantae</taxon>
        <taxon>Streptophyta</taxon>
        <taxon>Embryophyta</taxon>
        <taxon>Tracheophyta</taxon>
        <taxon>Spermatophyta</taxon>
        <taxon>Magnoliopsida</taxon>
        <taxon>eudicotyledons</taxon>
        <taxon>Gunneridae</taxon>
        <taxon>Pentapetalae</taxon>
        <taxon>rosids</taxon>
        <taxon>fabids</taxon>
        <taxon>Fabales</taxon>
        <taxon>Fabaceae</taxon>
        <taxon>Papilionoideae</taxon>
        <taxon>50 kb inversion clade</taxon>
        <taxon>genistoids sensu lato</taxon>
        <taxon>core genistoids</taxon>
        <taxon>Genisteae</taxon>
        <taxon>Lupinus</taxon>
    </lineage>
</organism>
<keyword evidence="5" id="KW-1185">Reference proteome</keyword>
<accession>A0A394DBC4</accession>
<evidence type="ECO:0000313" key="4">
    <source>
        <dbReference type="EMBL" id="OIW20433.1"/>
    </source>
</evidence>
<sequence length="162" mass="17935">MLSIIASLRHTYLVQLQGWCVDKGELLIVYDFMPNGNLDKMLYKEWRKLLNWPNKFNIVVDLAFVLVYLHQEHKGDESIYQSVGHERNLDRGTKPSLTEAQGPDLIKALGAWNQMLSAGPGLTETGRTRLGVAHRPTGRGEALSQALGVQSGQLGVATLALP</sequence>
<dbReference type="GO" id="GO:0004672">
    <property type="term" value="F:protein kinase activity"/>
    <property type="evidence" value="ECO:0007669"/>
    <property type="project" value="InterPro"/>
</dbReference>
<dbReference type="Gene3D" id="1.10.510.10">
    <property type="entry name" value="Transferase(Phosphotransferase) domain 1"/>
    <property type="match status" value="1"/>
</dbReference>
<evidence type="ECO:0000259" key="3">
    <source>
        <dbReference type="PROSITE" id="PS50011"/>
    </source>
</evidence>
<dbReference type="InterPro" id="IPR050528">
    <property type="entry name" value="L-type_Lectin-RKs"/>
</dbReference>
<feature type="domain" description="Protein kinase" evidence="3">
    <location>
        <begin position="1"/>
        <end position="162"/>
    </location>
</feature>
<evidence type="ECO:0000256" key="1">
    <source>
        <dbReference type="ARBA" id="ARBA00022741"/>
    </source>
</evidence>
<keyword evidence="1" id="KW-0547">Nucleotide-binding</keyword>